<feature type="compositionally biased region" description="Polar residues" evidence="1">
    <location>
        <begin position="1"/>
        <end position="14"/>
    </location>
</feature>
<accession>A0A7J6NBU7</accession>
<feature type="compositionally biased region" description="Polar residues" evidence="1">
    <location>
        <begin position="77"/>
        <end position="95"/>
    </location>
</feature>
<feature type="compositionally biased region" description="Low complexity" evidence="1">
    <location>
        <begin position="55"/>
        <end position="76"/>
    </location>
</feature>
<dbReference type="AlphaFoldDB" id="A0A7J6NBU7"/>
<feature type="region of interest" description="Disordered" evidence="1">
    <location>
        <begin position="1"/>
        <end position="25"/>
    </location>
</feature>
<evidence type="ECO:0000313" key="2">
    <source>
        <dbReference type="EMBL" id="KAF4681316.1"/>
    </source>
</evidence>
<comment type="caution">
    <text evidence="2">The sequence shown here is derived from an EMBL/GenBank/DDBJ whole genome shotgun (WGS) entry which is preliminary data.</text>
</comment>
<evidence type="ECO:0000313" key="3">
    <source>
        <dbReference type="Proteomes" id="UP000541610"/>
    </source>
</evidence>
<protein>
    <submittedName>
        <fullName evidence="2">Uncharacterized protein</fullName>
    </submittedName>
</protein>
<sequence length="507" mass="56482">MSSSSLHTDMIPSNQQQQQQQSRVDDDDVHINNTIMGVPTPLKEARTTTTRTAAAAAAAANTTTTTTTTTTTSTTSIGSTPLPQPHQFTTSGSLPHSWSTTNGCDGIVVGKVGYSDKALVTTCPLPSDLYQVITTKLSKAIERTGIDDDNKRMAMMGKPMTSSLDGEWESKYKILDKLYSDAGNHEDIVALVRDLSNVDKYGIRKLHSKWLDREWCGMNVRYGNDYRLLDGMREIIVESLMELSQWDDAINIIILSLNDKDTPYSVLTQMNIHIMHCYVRQGQWEAAYRRLIATQQQAVSERGGGGGGYNNVAGNVDGVMIGHKVRVDLEKSFGWNCHIAILQFENHHYAEALKAAEAAKKAITTPSTTGGGGVKGSSNSNDDHHVPASLQPPANPITTTDEPYFQRAWVNVIIAWCRGLEVSSSANFNKLKYVMEHEWQDVVDLDKYATDENAVNRITHFGRIRYLRWLCSIIRSVGCNGTFKEDEVKWLYDKLDHLCEDIRKDTR</sequence>
<gene>
    <name evidence="2" type="ORF">FOZ60_012256</name>
</gene>
<reference evidence="2 3" key="1">
    <citation type="submission" date="2020-04" db="EMBL/GenBank/DDBJ databases">
        <title>Perkinsus olseni comparative genomics.</title>
        <authorList>
            <person name="Bogema D.R."/>
        </authorList>
    </citation>
    <scope>NUCLEOTIDE SEQUENCE [LARGE SCALE GENOMIC DNA]</scope>
    <source>
        <strain evidence="2">00978-12</strain>
    </source>
</reference>
<dbReference type="OrthoDB" id="10674399at2759"/>
<proteinExistence type="predicted"/>
<feature type="region of interest" description="Disordered" evidence="1">
    <location>
        <begin position="55"/>
        <end position="95"/>
    </location>
</feature>
<name>A0A7J6NBU7_PEROL</name>
<dbReference type="EMBL" id="JABANP010000525">
    <property type="protein sequence ID" value="KAF4681316.1"/>
    <property type="molecule type" value="Genomic_DNA"/>
</dbReference>
<organism evidence="2 3">
    <name type="scientific">Perkinsus olseni</name>
    <name type="common">Perkinsus atlanticus</name>
    <dbReference type="NCBI Taxonomy" id="32597"/>
    <lineage>
        <taxon>Eukaryota</taxon>
        <taxon>Sar</taxon>
        <taxon>Alveolata</taxon>
        <taxon>Perkinsozoa</taxon>
        <taxon>Perkinsea</taxon>
        <taxon>Perkinsida</taxon>
        <taxon>Perkinsidae</taxon>
        <taxon>Perkinsus</taxon>
    </lineage>
</organism>
<evidence type="ECO:0000256" key="1">
    <source>
        <dbReference type="SAM" id="MobiDB-lite"/>
    </source>
</evidence>
<dbReference type="Proteomes" id="UP000541610">
    <property type="component" value="Unassembled WGS sequence"/>
</dbReference>
<feature type="region of interest" description="Disordered" evidence="1">
    <location>
        <begin position="364"/>
        <end position="397"/>
    </location>
</feature>